<dbReference type="InterPro" id="IPR013785">
    <property type="entry name" value="Aldolase_TIM"/>
</dbReference>
<name>A0ABT2ZT66_9RHOB</name>
<keyword evidence="2" id="KW-0808">Transferase</keyword>
<comment type="caution">
    <text evidence="5">The sequence shown here is derived from an EMBL/GenBank/DDBJ whole genome shotgun (WGS) entry which is preliminary data.</text>
</comment>
<evidence type="ECO:0000256" key="1">
    <source>
        <dbReference type="ARBA" id="ARBA00001947"/>
    </source>
</evidence>
<evidence type="ECO:0000256" key="2">
    <source>
        <dbReference type="ARBA" id="ARBA00022679"/>
    </source>
</evidence>
<dbReference type="Proteomes" id="UP001652564">
    <property type="component" value="Unassembled WGS sequence"/>
</dbReference>
<dbReference type="PANTHER" id="PTHR37418:SF2">
    <property type="entry name" value="3-KETO-5-AMINOHEXANOATE CLEAVAGE ENZYME"/>
    <property type="match status" value="1"/>
</dbReference>
<keyword evidence="6" id="KW-1185">Reference proteome</keyword>
<keyword evidence="4" id="KW-0862">Zinc</keyword>
<accession>A0ABT2ZT66</accession>
<comment type="cofactor">
    <cofactor evidence="1">
        <name>Zn(2+)</name>
        <dbReference type="ChEBI" id="CHEBI:29105"/>
    </cofactor>
</comment>
<proteinExistence type="predicted"/>
<protein>
    <submittedName>
        <fullName evidence="5">3-keto-5-aminohexanoate cleavage protein</fullName>
    </submittedName>
</protein>
<sequence>MAPAFIMVAPTGARRTPADHPALPVTLPDIVETARACHAAGAAALHLHIRDDQGVHSLDPGRYRETLAELARTVPTMRVQVTTESAGIFSVGDQLATLTALHPEWVSLSIREVAREPELADRVYGTCAAAGTEIQHILYDTDDIRLLTEWTSKGIVRPDQTSVILVLGRYSAGQVSNPADLPPFHAQLSTGHRWMLCAFGAREHECLRAAHALGGDLRVGFENSLTDATGTPHASNAASVAALIASLGQQTERNTV</sequence>
<dbReference type="Pfam" id="PF05853">
    <property type="entry name" value="BKACE"/>
    <property type="match status" value="1"/>
</dbReference>
<dbReference type="InterPro" id="IPR035990">
    <property type="entry name" value="TIM_sf"/>
</dbReference>
<evidence type="ECO:0000313" key="5">
    <source>
        <dbReference type="EMBL" id="MCV2874317.1"/>
    </source>
</evidence>
<keyword evidence="3" id="KW-0479">Metal-binding</keyword>
<evidence type="ECO:0000256" key="4">
    <source>
        <dbReference type="ARBA" id="ARBA00022833"/>
    </source>
</evidence>
<dbReference type="InterPro" id="IPR008567">
    <property type="entry name" value="BKACE"/>
</dbReference>
<dbReference type="RefSeq" id="WP_263741595.1">
    <property type="nucleotide sequence ID" value="NZ_JAOWKZ010000005.1"/>
</dbReference>
<evidence type="ECO:0000256" key="3">
    <source>
        <dbReference type="ARBA" id="ARBA00022723"/>
    </source>
</evidence>
<gene>
    <name evidence="5" type="ORF">OEZ71_18630</name>
</gene>
<dbReference type="EMBL" id="JAOWKZ010000005">
    <property type="protein sequence ID" value="MCV2874317.1"/>
    <property type="molecule type" value="Genomic_DNA"/>
</dbReference>
<dbReference type="SUPFAM" id="SSF51351">
    <property type="entry name" value="Triosephosphate isomerase (TIM)"/>
    <property type="match status" value="1"/>
</dbReference>
<organism evidence="5 6">
    <name type="scientific">Albidovulum litorale</name>
    <dbReference type="NCBI Taxonomy" id="2984134"/>
    <lineage>
        <taxon>Bacteria</taxon>
        <taxon>Pseudomonadati</taxon>
        <taxon>Pseudomonadota</taxon>
        <taxon>Alphaproteobacteria</taxon>
        <taxon>Rhodobacterales</taxon>
        <taxon>Paracoccaceae</taxon>
        <taxon>Albidovulum</taxon>
    </lineage>
</organism>
<dbReference type="PANTHER" id="PTHR37418">
    <property type="entry name" value="3-KETO-5-AMINOHEXANOATE CLEAVAGE ENZYME-RELATED"/>
    <property type="match status" value="1"/>
</dbReference>
<reference evidence="5 6" key="1">
    <citation type="submission" date="2022-10" db="EMBL/GenBank/DDBJ databases">
        <title>Defluviimonas sp. nov., isolated from ocean surface sediments.</title>
        <authorList>
            <person name="He W."/>
            <person name="Wang L."/>
            <person name="Zhang D.-F."/>
        </authorList>
    </citation>
    <scope>NUCLEOTIDE SEQUENCE [LARGE SCALE GENOMIC DNA]</scope>
    <source>
        <strain evidence="5 6">WL0050</strain>
    </source>
</reference>
<evidence type="ECO:0000313" key="6">
    <source>
        <dbReference type="Proteomes" id="UP001652564"/>
    </source>
</evidence>
<dbReference type="Gene3D" id="3.20.20.70">
    <property type="entry name" value="Aldolase class I"/>
    <property type="match status" value="1"/>
</dbReference>